<evidence type="ECO:0000256" key="1">
    <source>
        <dbReference type="ARBA" id="ARBA00022448"/>
    </source>
</evidence>
<name>A0A235BWA7_UNCW3</name>
<protein>
    <recommendedName>
        <fullName evidence="4">ABC transporter domain-containing protein</fullName>
    </recommendedName>
</protein>
<dbReference type="InterPro" id="IPR017871">
    <property type="entry name" value="ABC_transporter-like_CS"/>
</dbReference>
<keyword evidence="1" id="KW-0813">Transport</keyword>
<evidence type="ECO:0000256" key="3">
    <source>
        <dbReference type="ARBA" id="ARBA00022840"/>
    </source>
</evidence>
<reference evidence="5 6" key="1">
    <citation type="submission" date="2017-07" db="EMBL/GenBank/DDBJ databases">
        <title>Recovery of genomes from metagenomes via a dereplication, aggregation, and scoring strategy.</title>
        <authorList>
            <person name="Sieber C.M."/>
            <person name="Probst A.J."/>
            <person name="Sharrar A."/>
            <person name="Thomas B.C."/>
            <person name="Hess M."/>
            <person name="Tringe S.G."/>
            <person name="Banfield J.F."/>
        </authorList>
    </citation>
    <scope>NUCLEOTIDE SEQUENCE [LARGE SCALE GENOMIC DNA]</scope>
    <source>
        <strain evidence="5">JGI_Cruoil_03_51_56</strain>
    </source>
</reference>
<feature type="domain" description="ABC transporter" evidence="4">
    <location>
        <begin position="2"/>
        <end position="232"/>
    </location>
</feature>
<evidence type="ECO:0000259" key="4">
    <source>
        <dbReference type="PROSITE" id="PS50893"/>
    </source>
</evidence>
<dbReference type="PANTHER" id="PTHR43023">
    <property type="entry name" value="PROTEIN TRIGALACTOSYLDIACYLGLYCEROL 3, CHLOROPLASTIC"/>
    <property type="match status" value="1"/>
</dbReference>
<dbReference type="GO" id="GO:0016887">
    <property type="term" value="F:ATP hydrolysis activity"/>
    <property type="evidence" value="ECO:0007669"/>
    <property type="project" value="InterPro"/>
</dbReference>
<proteinExistence type="predicted"/>
<dbReference type="Gene3D" id="3.40.50.300">
    <property type="entry name" value="P-loop containing nucleotide triphosphate hydrolases"/>
    <property type="match status" value="1"/>
</dbReference>
<gene>
    <name evidence="5" type="ORF">CH330_02340</name>
</gene>
<dbReference type="PANTHER" id="PTHR43023:SF3">
    <property type="entry name" value="PROTEIN TRIGALACTOSYLDIACYLGLYCEROL 3, CHLOROPLASTIC"/>
    <property type="match status" value="1"/>
</dbReference>
<evidence type="ECO:0000256" key="2">
    <source>
        <dbReference type="ARBA" id="ARBA00022741"/>
    </source>
</evidence>
<organism evidence="5 6">
    <name type="scientific">candidate division WOR-3 bacterium JGI_Cruoil_03_51_56</name>
    <dbReference type="NCBI Taxonomy" id="1973747"/>
    <lineage>
        <taxon>Bacteria</taxon>
        <taxon>Bacteria division WOR-3</taxon>
    </lineage>
</organism>
<sequence>MIRVKQVSKRFRDRLVLDKVNLEVPDSKVIVILGPSGIGKTVMLHVMAGLLRPDHGSVSYDGLPLRFGAFADNRPILVQLGYVFQNGALFDSMDVAENVALPLKENSRLEDSEMKKRVKRTLERVGMAGHEALSPHALSGGMIKLVAIARALVSGPHYVFYDEPTSGLDPLMRERICNLIKSLRDREGKTGVVVTHDLEAAEAVANKIYMLKDGRLSTMGQARKEDYEETHS</sequence>
<evidence type="ECO:0000313" key="6">
    <source>
        <dbReference type="Proteomes" id="UP000215559"/>
    </source>
</evidence>
<dbReference type="AlphaFoldDB" id="A0A235BWA7"/>
<dbReference type="PROSITE" id="PS00211">
    <property type="entry name" value="ABC_TRANSPORTER_1"/>
    <property type="match status" value="1"/>
</dbReference>
<dbReference type="SMART" id="SM00382">
    <property type="entry name" value="AAA"/>
    <property type="match status" value="1"/>
</dbReference>
<dbReference type="InterPro" id="IPR003593">
    <property type="entry name" value="AAA+_ATPase"/>
</dbReference>
<accession>A0A235BWA7</accession>
<dbReference type="SUPFAM" id="SSF52540">
    <property type="entry name" value="P-loop containing nucleoside triphosphate hydrolases"/>
    <property type="match status" value="1"/>
</dbReference>
<dbReference type="Pfam" id="PF00005">
    <property type="entry name" value="ABC_tran"/>
    <property type="match status" value="1"/>
</dbReference>
<keyword evidence="3" id="KW-0067">ATP-binding</keyword>
<dbReference type="PROSITE" id="PS50893">
    <property type="entry name" value="ABC_TRANSPORTER_2"/>
    <property type="match status" value="1"/>
</dbReference>
<dbReference type="InterPro" id="IPR027417">
    <property type="entry name" value="P-loop_NTPase"/>
</dbReference>
<comment type="caution">
    <text evidence="5">The sequence shown here is derived from an EMBL/GenBank/DDBJ whole genome shotgun (WGS) entry which is preliminary data.</text>
</comment>
<dbReference type="EMBL" id="NOZP01000042">
    <property type="protein sequence ID" value="OYD16660.1"/>
    <property type="molecule type" value="Genomic_DNA"/>
</dbReference>
<keyword evidence="2" id="KW-0547">Nucleotide-binding</keyword>
<dbReference type="GO" id="GO:0005524">
    <property type="term" value="F:ATP binding"/>
    <property type="evidence" value="ECO:0007669"/>
    <property type="project" value="UniProtKB-KW"/>
</dbReference>
<dbReference type="Proteomes" id="UP000215559">
    <property type="component" value="Unassembled WGS sequence"/>
</dbReference>
<dbReference type="InterPro" id="IPR003439">
    <property type="entry name" value="ABC_transporter-like_ATP-bd"/>
</dbReference>
<evidence type="ECO:0000313" key="5">
    <source>
        <dbReference type="EMBL" id="OYD16660.1"/>
    </source>
</evidence>